<protein>
    <submittedName>
        <fullName evidence="4">Ladderlectin-like</fullName>
    </submittedName>
</protein>
<feature type="signal peptide" evidence="1">
    <location>
        <begin position="1"/>
        <end position="19"/>
    </location>
</feature>
<dbReference type="RefSeq" id="XP_042562988.1">
    <property type="nucleotide sequence ID" value="XM_042707054.1"/>
</dbReference>
<dbReference type="GeneID" id="122132225"/>
<evidence type="ECO:0000256" key="1">
    <source>
        <dbReference type="SAM" id="SignalP"/>
    </source>
</evidence>
<dbReference type="PROSITE" id="PS00615">
    <property type="entry name" value="C_TYPE_LECTIN_1"/>
    <property type="match status" value="1"/>
</dbReference>
<organism evidence="3 4">
    <name type="scientific">Clupea harengus</name>
    <name type="common">Atlantic herring</name>
    <dbReference type="NCBI Taxonomy" id="7950"/>
    <lineage>
        <taxon>Eukaryota</taxon>
        <taxon>Metazoa</taxon>
        <taxon>Chordata</taxon>
        <taxon>Craniata</taxon>
        <taxon>Vertebrata</taxon>
        <taxon>Euteleostomi</taxon>
        <taxon>Actinopterygii</taxon>
        <taxon>Neopterygii</taxon>
        <taxon>Teleostei</taxon>
        <taxon>Clupei</taxon>
        <taxon>Clupeiformes</taxon>
        <taxon>Clupeoidei</taxon>
        <taxon>Clupeidae</taxon>
        <taxon>Clupea</taxon>
    </lineage>
</organism>
<proteinExistence type="predicted"/>
<keyword evidence="3" id="KW-1185">Reference proteome</keyword>
<dbReference type="OrthoDB" id="441660at2759"/>
<evidence type="ECO:0000259" key="2">
    <source>
        <dbReference type="PROSITE" id="PS50041"/>
    </source>
</evidence>
<dbReference type="KEGG" id="char:122132225"/>
<dbReference type="PANTHER" id="PTHR22803">
    <property type="entry name" value="MANNOSE, PHOSPHOLIPASE, LECTIN RECEPTOR RELATED"/>
    <property type="match status" value="1"/>
</dbReference>
<dbReference type="PROSITE" id="PS50041">
    <property type="entry name" value="C_TYPE_LECTIN_2"/>
    <property type="match status" value="1"/>
</dbReference>
<evidence type="ECO:0000313" key="4">
    <source>
        <dbReference type="RefSeq" id="XP_042562988.1"/>
    </source>
</evidence>
<dbReference type="Pfam" id="PF00059">
    <property type="entry name" value="Lectin_C"/>
    <property type="match status" value="1"/>
</dbReference>
<name>A0A8M1KKU9_CLUHA</name>
<dbReference type="AlphaFoldDB" id="A0A8M1KKU9"/>
<dbReference type="InterPro" id="IPR050111">
    <property type="entry name" value="C-type_lectin/snaclec_domain"/>
</dbReference>
<dbReference type="Proteomes" id="UP000515152">
    <property type="component" value="Unplaced"/>
</dbReference>
<sequence>MRTLMFSALLCLSISLSWSATVPVEENTEAAAEEATYNNTAAVVGNEEEFTPVLTAEDGTEDEQLQQSRFLYCPPGWFKSGSRCFMYVSSPMNWINAEKFCVNQQAALASVQSPQEYHFLQGLAQVAGRSTAWIGGFYFQGSWMWIDRAGFYYTNWLTQNSVSSFQCIHMSSSSGWSNGNCASALSFICAMDPNSC</sequence>
<dbReference type="InterPro" id="IPR001304">
    <property type="entry name" value="C-type_lectin-like"/>
</dbReference>
<accession>A0A8M1KKU9</accession>
<evidence type="ECO:0000313" key="3">
    <source>
        <dbReference type="Proteomes" id="UP000515152"/>
    </source>
</evidence>
<dbReference type="InterPro" id="IPR018378">
    <property type="entry name" value="C-type_lectin_CS"/>
</dbReference>
<feature type="chain" id="PRO_5035460495" evidence="1">
    <location>
        <begin position="20"/>
        <end position="196"/>
    </location>
</feature>
<reference evidence="4" key="1">
    <citation type="submission" date="2025-08" db="UniProtKB">
        <authorList>
            <consortium name="RefSeq"/>
        </authorList>
    </citation>
    <scope>IDENTIFICATION</scope>
</reference>
<dbReference type="SMART" id="SM00034">
    <property type="entry name" value="CLECT"/>
    <property type="match status" value="1"/>
</dbReference>
<dbReference type="CDD" id="cd00037">
    <property type="entry name" value="CLECT"/>
    <property type="match status" value="1"/>
</dbReference>
<feature type="domain" description="C-type lectin" evidence="2">
    <location>
        <begin position="80"/>
        <end position="190"/>
    </location>
</feature>
<gene>
    <name evidence="4" type="primary">LOC122132225</name>
</gene>
<keyword evidence="1" id="KW-0732">Signal</keyword>